<feature type="compositionally biased region" description="Acidic residues" evidence="1">
    <location>
        <begin position="13"/>
        <end position="29"/>
    </location>
</feature>
<dbReference type="Proteomes" id="UP000774570">
    <property type="component" value="Unassembled WGS sequence"/>
</dbReference>
<evidence type="ECO:0000313" key="3">
    <source>
        <dbReference type="Proteomes" id="UP000774570"/>
    </source>
</evidence>
<feature type="region of interest" description="Disordered" evidence="1">
    <location>
        <begin position="1"/>
        <end position="55"/>
    </location>
</feature>
<dbReference type="EMBL" id="JAIBOA010000001">
    <property type="protein sequence ID" value="MBW8480899.1"/>
    <property type="molecule type" value="Genomic_DNA"/>
</dbReference>
<evidence type="ECO:0000256" key="1">
    <source>
        <dbReference type="SAM" id="MobiDB-lite"/>
    </source>
</evidence>
<organism evidence="2 3">
    <name type="scientific">Actinomadura parmotrematis</name>
    <dbReference type="NCBI Taxonomy" id="2864039"/>
    <lineage>
        <taxon>Bacteria</taxon>
        <taxon>Bacillati</taxon>
        <taxon>Actinomycetota</taxon>
        <taxon>Actinomycetes</taxon>
        <taxon>Streptosporangiales</taxon>
        <taxon>Thermomonosporaceae</taxon>
        <taxon>Actinomadura</taxon>
    </lineage>
</organism>
<comment type="caution">
    <text evidence="2">The sequence shown here is derived from an EMBL/GenBank/DDBJ whole genome shotgun (WGS) entry which is preliminary data.</text>
</comment>
<proteinExistence type="predicted"/>
<name>A0ABS7FKL6_9ACTN</name>
<evidence type="ECO:0000313" key="2">
    <source>
        <dbReference type="EMBL" id="MBW8480899.1"/>
    </source>
</evidence>
<gene>
    <name evidence="2" type="ORF">K1Y72_00865</name>
</gene>
<sequence length="55" mass="6309">MTERPDDERPVDLDDDLEILPDQTGDDTDVGWGDWRGSAAEDDDDRLTAERPPHW</sequence>
<protein>
    <submittedName>
        <fullName evidence="2">Uncharacterized protein</fullName>
    </submittedName>
</protein>
<accession>A0ABS7FKL6</accession>
<feature type="compositionally biased region" description="Basic and acidic residues" evidence="1">
    <location>
        <begin position="1"/>
        <end position="12"/>
    </location>
</feature>
<dbReference type="RefSeq" id="WP_220162236.1">
    <property type="nucleotide sequence ID" value="NZ_JAIBOA010000001.1"/>
</dbReference>
<reference evidence="2 3" key="1">
    <citation type="submission" date="2021-07" db="EMBL/GenBank/DDBJ databases">
        <title>Actinomadura sp. PM05-2 isolated from lichen.</title>
        <authorList>
            <person name="Somphong A."/>
            <person name="Phongsopitanun W."/>
            <person name="Tanasupawat S."/>
            <person name="Peongsungnone V."/>
        </authorList>
    </citation>
    <scope>NUCLEOTIDE SEQUENCE [LARGE SCALE GENOMIC DNA]</scope>
    <source>
        <strain evidence="2 3">PM05-2</strain>
    </source>
</reference>
<keyword evidence="3" id="KW-1185">Reference proteome</keyword>
<feature type="compositionally biased region" description="Basic and acidic residues" evidence="1">
    <location>
        <begin position="46"/>
        <end position="55"/>
    </location>
</feature>